<dbReference type="InterPro" id="IPR043502">
    <property type="entry name" value="DNA/RNA_pol_sf"/>
</dbReference>
<keyword evidence="3" id="KW-0540">Nuclease</keyword>
<keyword evidence="6" id="KW-0695">RNA-directed DNA polymerase</keyword>
<dbReference type="Gene3D" id="3.10.10.10">
    <property type="entry name" value="HIV Type 1 Reverse Transcriptase, subunit A, domain 1"/>
    <property type="match status" value="1"/>
</dbReference>
<dbReference type="GO" id="GO:0015074">
    <property type="term" value="P:DNA integration"/>
    <property type="evidence" value="ECO:0007669"/>
    <property type="project" value="InterPro"/>
</dbReference>
<name>A0A2B4SEJ5_STYPI</name>
<dbReference type="Gene3D" id="3.30.420.10">
    <property type="entry name" value="Ribonuclease H-like superfamily/Ribonuclease H"/>
    <property type="match status" value="1"/>
</dbReference>
<dbReference type="Gene3D" id="3.30.70.270">
    <property type="match status" value="1"/>
</dbReference>
<keyword evidence="1" id="KW-0808">Transferase</keyword>
<reference evidence="10" key="1">
    <citation type="journal article" date="2017" name="bioRxiv">
        <title>Comparative analysis of the genomes of Stylophora pistillata and Acropora digitifera provides evidence for extensive differences between species of corals.</title>
        <authorList>
            <person name="Voolstra C.R."/>
            <person name="Li Y."/>
            <person name="Liew Y.J."/>
            <person name="Baumgarten S."/>
            <person name="Zoccola D."/>
            <person name="Flot J.-F."/>
            <person name="Tambutte S."/>
            <person name="Allemand D."/>
            <person name="Aranda M."/>
        </authorList>
    </citation>
    <scope>NUCLEOTIDE SEQUENCE [LARGE SCALE GENOMIC DNA]</scope>
</reference>
<dbReference type="AlphaFoldDB" id="A0A2B4SEJ5"/>
<evidence type="ECO:0000256" key="4">
    <source>
        <dbReference type="ARBA" id="ARBA00022759"/>
    </source>
</evidence>
<evidence type="ECO:0000256" key="2">
    <source>
        <dbReference type="ARBA" id="ARBA00022695"/>
    </source>
</evidence>
<evidence type="ECO:0000313" key="10">
    <source>
        <dbReference type="Proteomes" id="UP000225706"/>
    </source>
</evidence>
<feature type="domain" description="Integrase catalytic" evidence="8">
    <location>
        <begin position="642"/>
        <end position="804"/>
    </location>
</feature>
<evidence type="ECO:0000256" key="1">
    <source>
        <dbReference type="ARBA" id="ARBA00022679"/>
    </source>
</evidence>
<dbReference type="Pfam" id="PF00078">
    <property type="entry name" value="RVT_1"/>
    <property type="match status" value="1"/>
</dbReference>
<dbReference type="CDD" id="cd09274">
    <property type="entry name" value="RNase_HI_RT_Ty3"/>
    <property type="match status" value="1"/>
</dbReference>
<dbReference type="GO" id="GO:0003676">
    <property type="term" value="F:nucleic acid binding"/>
    <property type="evidence" value="ECO:0007669"/>
    <property type="project" value="InterPro"/>
</dbReference>
<protein>
    <submittedName>
        <fullName evidence="9">Retrovirus-related Pol polyprotein from transposon 17.6</fullName>
    </submittedName>
</protein>
<keyword evidence="5" id="KW-0378">Hydrolase</keyword>
<dbReference type="InterPro" id="IPR050951">
    <property type="entry name" value="Retrovirus_Pol_polyprotein"/>
</dbReference>
<dbReference type="EMBL" id="LSMT01000086">
    <property type="protein sequence ID" value="PFX28291.1"/>
    <property type="molecule type" value="Genomic_DNA"/>
</dbReference>
<feature type="compositionally biased region" description="Low complexity" evidence="7">
    <location>
        <begin position="18"/>
        <end position="31"/>
    </location>
</feature>
<keyword evidence="4" id="KW-0255">Endonuclease</keyword>
<dbReference type="CDD" id="cd01647">
    <property type="entry name" value="RT_LTR"/>
    <property type="match status" value="1"/>
</dbReference>
<proteinExistence type="predicted"/>
<dbReference type="Pfam" id="PF17917">
    <property type="entry name" value="RT_RNaseH"/>
    <property type="match status" value="1"/>
</dbReference>
<dbReference type="Proteomes" id="UP000225706">
    <property type="component" value="Unassembled WGS sequence"/>
</dbReference>
<sequence length="834" mass="94551">MCVDLPLDEKRLWIRTGPPGRRPLRAAGPSGWQAAGPSRTAGRRLWAVGRGTLGRGPAFSKTFLFECQHCYRSSEKMLSKRLIRLFGEKVNYERYRFNHRKQEAGEIISAYVTELRVISKNCAHDEITPGEILRNRLVLGLRDDKVREGLLRVNNLTLSKAIDVCKAAEQTSQQLKMITSGTEERVGAVKTENKNNQGLNSRKRPECRFCGYHHVNRQCPAYGQTCHKCGQKNHFKAKCRSLTPHINTAEEVTEEVFRISQVGGGSRAMITMEVGKPSSQSQVTFQLDTEDDLAPLLSYSTCIELGLVTINDCDSTTASNSYGLDSIPGVAVITGIADLLDEYKDVFQGLGDLSGEYHIVTDDAVPPVVHPPRRVPVALRDQIKEKLNETVASDVITSVTEPTEWVSSMLVIIKPNKLRICLDPHDLNKAIRREHYQMPTVEEVATRLSQAKKVTVVDAKDGFWQKRLNTESSYKTTFNTPFGRYRWNRIPFGICSAPDVWQRTMHEFVEDLEGVEVIADDFLIVGFEMTELLRRLEDKNVEFQWLPQHSLAMNTIKKFLTEAPVLHYYDVSKPITVQCDASQPGLGAVLLQDGQPVCYASRALTDTESRYAQIEKEMLAITWSCDKFDQYIYRRDLVTIETDHEPLKFVLKKEIHKSPKRMQRMRLGLQNFFEVVEIHRKTAQAVITQFKGQFARHGIPEVLISDNGPEFDNQEFKNFSTDWQFEHRTSSPRYPQANGKVEKAVKTCKGLLSKAKEDKRDPLLAILAWRNTLSEGFSTSPVQRLMGRRTRTLLSTAQMLLQPNSDLKTTARSLAARKDYSASSTIVAQRTSFR</sequence>
<dbReference type="Gene3D" id="4.10.60.10">
    <property type="entry name" value="Zinc finger, CCHC-type"/>
    <property type="match status" value="1"/>
</dbReference>
<accession>A0A2B4SEJ5</accession>
<feature type="region of interest" description="Disordered" evidence="7">
    <location>
        <begin position="18"/>
        <end position="37"/>
    </location>
</feature>
<evidence type="ECO:0000256" key="7">
    <source>
        <dbReference type="SAM" id="MobiDB-lite"/>
    </source>
</evidence>
<dbReference type="Gene3D" id="3.10.20.370">
    <property type="match status" value="1"/>
</dbReference>
<dbReference type="InterPro" id="IPR000477">
    <property type="entry name" value="RT_dom"/>
</dbReference>
<dbReference type="PANTHER" id="PTHR37984">
    <property type="entry name" value="PROTEIN CBG26694"/>
    <property type="match status" value="1"/>
</dbReference>
<dbReference type="InterPro" id="IPR001584">
    <property type="entry name" value="Integrase_cat-core"/>
</dbReference>
<organism evidence="9 10">
    <name type="scientific">Stylophora pistillata</name>
    <name type="common">Smooth cauliflower coral</name>
    <dbReference type="NCBI Taxonomy" id="50429"/>
    <lineage>
        <taxon>Eukaryota</taxon>
        <taxon>Metazoa</taxon>
        <taxon>Cnidaria</taxon>
        <taxon>Anthozoa</taxon>
        <taxon>Hexacorallia</taxon>
        <taxon>Scleractinia</taxon>
        <taxon>Astrocoeniina</taxon>
        <taxon>Pocilloporidae</taxon>
        <taxon>Stylophora</taxon>
    </lineage>
</organism>
<evidence type="ECO:0000256" key="6">
    <source>
        <dbReference type="ARBA" id="ARBA00022918"/>
    </source>
</evidence>
<dbReference type="InterPro" id="IPR041373">
    <property type="entry name" value="RT_RNaseH"/>
</dbReference>
<keyword evidence="10" id="KW-1185">Reference proteome</keyword>
<dbReference type="SUPFAM" id="SSF56672">
    <property type="entry name" value="DNA/RNA polymerases"/>
    <property type="match status" value="1"/>
</dbReference>
<evidence type="ECO:0000259" key="8">
    <source>
        <dbReference type="PROSITE" id="PS50994"/>
    </source>
</evidence>
<dbReference type="GO" id="GO:0003964">
    <property type="term" value="F:RNA-directed DNA polymerase activity"/>
    <property type="evidence" value="ECO:0007669"/>
    <property type="project" value="UniProtKB-KW"/>
</dbReference>
<gene>
    <name evidence="9" type="primary">pol</name>
    <name evidence="9" type="ORF">AWC38_SpisGene7005</name>
</gene>
<evidence type="ECO:0000256" key="5">
    <source>
        <dbReference type="ARBA" id="ARBA00022801"/>
    </source>
</evidence>
<dbReference type="InterPro" id="IPR036397">
    <property type="entry name" value="RNaseH_sf"/>
</dbReference>
<keyword evidence="2" id="KW-0548">Nucleotidyltransferase</keyword>
<evidence type="ECO:0000313" key="9">
    <source>
        <dbReference type="EMBL" id="PFX28291.1"/>
    </source>
</evidence>
<dbReference type="PANTHER" id="PTHR37984:SF8">
    <property type="entry name" value="CCHC-TYPE DOMAIN-CONTAINING PROTEIN"/>
    <property type="match status" value="1"/>
</dbReference>
<dbReference type="InterPro" id="IPR043128">
    <property type="entry name" value="Rev_trsase/Diguanyl_cyclase"/>
</dbReference>
<dbReference type="OrthoDB" id="5977361at2759"/>
<dbReference type="InterPro" id="IPR012337">
    <property type="entry name" value="RNaseH-like_sf"/>
</dbReference>
<dbReference type="PROSITE" id="PS50994">
    <property type="entry name" value="INTEGRASE"/>
    <property type="match status" value="1"/>
</dbReference>
<dbReference type="SUPFAM" id="SSF53098">
    <property type="entry name" value="Ribonuclease H-like"/>
    <property type="match status" value="1"/>
</dbReference>
<comment type="caution">
    <text evidence="9">The sequence shown here is derived from an EMBL/GenBank/DDBJ whole genome shotgun (WGS) entry which is preliminary data.</text>
</comment>
<dbReference type="FunFam" id="3.10.20.370:FF:000001">
    <property type="entry name" value="Retrovirus-related Pol polyprotein from transposon 17.6-like protein"/>
    <property type="match status" value="1"/>
</dbReference>
<dbReference type="GO" id="GO:0004519">
    <property type="term" value="F:endonuclease activity"/>
    <property type="evidence" value="ECO:0007669"/>
    <property type="project" value="UniProtKB-KW"/>
</dbReference>
<evidence type="ECO:0000256" key="3">
    <source>
        <dbReference type="ARBA" id="ARBA00022722"/>
    </source>
</evidence>
<dbReference type="GO" id="GO:0016787">
    <property type="term" value="F:hydrolase activity"/>
    <property type="evidence" value="ECO:0007669"/>
    <property type="project" value="UniProtKB-KW"/>
</dbReference>
<dbReference type="FunFam" id="3.30.420.10:FF:000063">
    <property type="entry name" value="Retrovirus-related Pol polyprotein from transposon 297-like Protein"/>
    <property type="match status" value="1"/>
</dbReference>